<dbReference type="EMBL" id="JAKOGI010001689">
    <property type="protein sequence ID" value="KAJ8424403.1"/>
    <property type="molecule type" value="Genomic_DNA"/>
</dbReference>
<feature type="region of interest" description="Disordered" evidence="1">
    <location>
        <begin position="36"/>
        <end position="64"/>
    </location>
</feature>
<name>A0A9Q1GTP6_9CARY</name>
<proteinExistence type="predicted"/>
<evidence type="ECO:0000256" key="1">
    <source>
        <dbReference type="SAM" id="MobiDB-lite"/>
    </source>
</evidence>
<evidence type="ECO:0000313" key="2">
    <source>
        <dbReference type="EMBL" id="KAJ8424403.1"/>
    </source>
</evidence>
<dbReference type="OrthoDB" id="974159at2759"/>
<evidence type="ECO:0000313" key="3">
    <source>
        <dbReference type="Proteomes" id="UP001153076"/>
    </source>
</evidence>
<organism evidence="2 3">
    <name type="scientific">Carnegiea gigantea</name>
    <dbReference type="NCBI Taxonomy" id="171969"/>
    <lineage>
        <taxon>Eukaryota</taxon>
        <taxon>Viridiplantae</taxon>
        <taxon>Streptophyta</taxon>
        <taxon>Embryophyta</taxon>
        <taxon>Tracheophyta</taxon>
        <taxon>Spermatophyta</taxon>
        <taxon>Magnoliopsida</taxon>
        <taxon>eudicotyledons</taxon>
        <taxon>Gunneridae</taxon>
        <taxon>Pentapetalae</taxon>
        <taxon>Caryophyllales</taxon>
        <taxon>Cactineae</taxon>
        <taxon>Cactaceae</taxon>
        <taxon>Cactoideae</taxon>
        <taxon>Echinocereeae</taxon>
        <taxon>Carnegiea</taxon>
    </lineage>
</organism>
<protein>
    <submittedName>
        <fullName evidence="2">Uncharacterized protein</fullName>
    </submittedName>
</protein>
<keyword evidence="3" id="KW-1185">Reference proteome</keyword>
<sequence>MEFRLADLQFHAGSGSAAKFNQLPESTKLFRPISVLAPSEIPTSQESQKTTRNGNSKHKNKRPLDVLFKEALGLRERREINESEIEADGGDDAELKKKLWDLEMELRQLKAKSEEQGSRFNQKLDVKVEGGSKPKPKSLHALFAGENGGRAKLFESNHVLVLKETSVDMQVLLRHLYNRGYFTGVNFLLENRFDISYFDNKYARDFLKSAVERFGKDNQEISE</sequence>
<comment type="caution">
    <text evidence="2">The sequence shown here is derived from an EMBL/GenBank/DDBJ whole genome shotgun (WGS) entry which is preliminary data.</text>
</comment>
<dbReference type="AlphaFoldDB" id="A0A9Q1GTP6"/>
<gene>
    <name evidence="2" type="ORF">Cgig2_000615</name>
</gene>
<reference evidence="2" key="1">
    <citation type="submission" date="2022-04" db="EMBL/GenBank/DDBJ databases">
        <title>Carnegiea gigantea Genome sequencing and assembly v2.</title>
        <authorList>
            <person name="Copetti D."/>
            <person name="Sanderson M.J."/>
            <person name="Burquez A."/>
            <person name="Wojciechowski M.F."/>
        </authorList>
    </citation>
    <scope>NUCLEOTIDE SEQUENCE</scope>
    <source>
        <strain evidence="2">SGP5-SGP5p</strain>
        <tissue evidence="2">Aerial part</tissue>
    </source>
</reference>
<dbReference type="Proteomes" id="UP001153076">
    <property type="component" value="Unassembled WGS sequence"/>
</dbReference>
<feature type="compositionally biased region" description="Polar residues" evidence="1">
    <location>
        <begin position="41"/>
        <end position="54"/>
    </location>
</feature>
<accession>A0A9Q1GTP6</accession>